<protein>
    <submittedName>
        <fullName evidence="4">Putative beta-lysine N-acetyltransferase</fullName>
    </submittedName>
</protein>
<sequence length="282" mass="32761">MNIDQDECKNLYTNFSGVDMYVDYRNKRLKILSHSLLSELIIKEIIDYSKKENLGKIIANCYKQDLSLFEECGFVAEGVIDGFFQGEDATCMSLFLDTKRKNSLYEEKENRIIDYCVKNTNKFELTKNKNYTIRQAVPDDIPQIIQLFQTAFETYPTPIFSREYLQKVMQDHILYMVAEEEGKIISIASADLDKQHMNAEITDCATYPKYRGRNILSELIFQLETHLKRNGFATAYSLSRANNLGINRSLSKLGYMYRGRLINNCHICGGFEDMNIWVKTLK</sequence>
<dbReference type="PANTHER" id="PTHR43877:SF8">
    <property type="entry name" value="N-ACETYLGLUTAMATE SYNTHASE-RELATED"/>
    <property type="match status" value="1"/>
</dbReference>
<name>A0A857DGP5_9FIRM</name>
<dbReference type="InterPro" id="IPR016181">
    <property type="entry name" value="Acyl_CoA_acyltransferase"/>
</dbReference>
<keyword evidence="2" id="KW-0012">Acyltransferase</keyword>
<proteinExistence type="predicted"/>
<dbReference type="PROSITE" id="PS51186">
    <property type="entry name" value="GNAT"/>
    <property type="match status" value="1"/>
</dbReference>
<dbReference type="Gene3D" id="3.40.630.30">
    <property type="match status" value="1"/>
</dbReference>
<dbReference type="InterPro" id="IPR022525">
    <property type="entry name" value="GNAT_AblB"/>
</dbReference>
<dbReference type="NCBIfam" id="TIGR03827">
    <property type="entry name" value="GNAT_ablB"/>
    <property type="match status" value="1"/>
</dbReference>
<keyword evidence="1 4" id="KW-0808">Transferase</keyword>
<dbReference type="CDD" id="cd04301">
    <property type="entry name" value="NAT_SF"/>
    <property type="match status" value="1"/>
</dbReference>
<accession>A0A857DGP5</accession>
<evidence type="ECO:0000256" key="1">
    <source>
        <dbReference type="ARBA" id="ARBA00022679"/>
    </source>
</evidence>
<dbReference type="InterPro" id="IPR000182">
    <property type="entry name" value="GNAT_dom"/>
</dbReference>
<evidence type="ECO:0000313" key="5">
    <source>
        <dbReference type="Proteomes" id="UP000430508"/>
    </source>
</evidence>
<dbReference type="InterPro" id="IPR050832">
    <property type="entry name" value="Bact_Acetyltransf"/>
</dbReference>
<evidence type="ECO:0000313" key="4">
    <source>
        <dbReference type="EMBL" id="QHA00077.1"/>
    </source>
</evidence>
<reference evidence="4 5" key="1">
    <citation type="submission" date="2019-12" db="EMBL/GenBank/DDBJ databases">
        <title>Sequence classification of anaerobic respiratory reductive dehalogenases: First we see many, then we see few.</title>
        <authorList>
            <person name="Molenda O."/>
            <person name="Puentes Jacome L.A."/>
            <person name="Cao X."/>
            <person name="Nesbo C.L."/>
            <person name="Tang S."/>
            <person name="Morson N."/>
            <person name="Patron J."/>
            <person name="Lomheim L."/>
            <person name="Wishart D.S."/>
            <person name="Edwards E.A."/>
        </authorList>
    </citation>
    <scope>NUCLEOTIDE SEQUENCE [LARGE SCALE GENOMIC DNA]</scope>
    <source>
        <strain evidence="4 5">12DCA</strain>
    </source>
</reference>
<dbReference type="Pfam" id="PF00583">
    <property type="entry name" value="Acetyltransf_1"/>
    <property type="match status" value="1"/>
</dbReference>
<dbReference type="EMBL" id="CP046996">
    <property type="protein sequence ID" value="QHA00077.1"/>
    <property type="molecule type" value="Genomic_DNA"/>
</dbReference>
<evidence type="ECO:0000256" key="2">
    <source>
        <dbReference type="ARBA" id="ARBA00023315"/>
    </source>
</evidence>
<feature type="domain" description="N-acetyltransferase" evidence="3">
    <location>
        <begin position="131"/>
        <end position="282"/>
    </location>
</feature>
<dbReference type="SUPFAM" id="SSF55729">
    <property type="entry name" value="Acyl-CoA N-acyltransferases (Nat)"/>
    <property type="match status" value="1"/>
</dbReference>
<dbReference type="Proteomes" id="UP000430508">
    <property type="component" value="Chromosome"/>
</dbReference>
<organism evidence="4 5">
    <name type="scientific">Dehalobacter restrictus</name>
    <dbReference type="NCBI Taxonomy" id="55583"/>
    <lineage>
        <taxon>Bacteria</taxon>
        <taxon>Bacillati</taxon>
        <taxon>Bacillota</taxon>
        <taxon>Clostridia</taxon>
        <taxon>Eubacteriales</taxon>
        <taxon>Desulfitobacteriaceae</taxon>
        <taxon>Dehalobacter</taxon>
    </lineage>
</organism>
<dbReference type="AlphaFoldDB" id="A0A857DGP5"/>
<evidence type="ECO:0000259" key="3">
    <source>
        <dbReference type="PROSITE" id="PS51186"/>
    </source>
</evidence>
<dbReference type="GO" id="GO:0008080">
    <property type="term" value="F:N-acetyltransferase activity"/>
    <property type="evidence" value="ECO:0007669"/>
    <property type="project" value="InterPro"/>
</dbReference>
<gene>
    <name evidence="4" type="primary">ablB</name>
    <name evidence="4" type="ORF">GQ588_05160</name>
</gene>
<dbReference type="RefSeq" id="WP_019225490.1">
    <property type="nucleotide sequence ID" value="NZ_CP046996.1"/>
</dbReference>
<dbReference type="PANTHER" id="PTHR43877">
    <property type="entry name" value="AMINOALKYLPHOSPHONATE N-ACETYLTRANSFERASE-RELATED-RELATED"/>
    <property type="match status" value="1"/>
</dbReference>